<dbReference type="Proteomes" id="UP000271098">
    <property type="component" value="Unassembled WGS sequence"/>
</dbReference>
<evidence type="ECO:0000313" key="2">
    <source>
        <dbReference type="Proteomes" id="UP000271098"/>
    </source>
</evidence>
<sequence>MFEAAVPQCMVLNPAPPQKEQPFSTAVEERLRLRNILCQLFPEWAVLSVMSAYPDENDAQKLCPLIIRELQQQQQSFQNS</sequence>
<evidence type="ECO:0000313" key="1">
    <source>
        <dbReference type="EMBL" id="VDK28594.1"/>
    </source>
</evidence>
<reference evidence="3" key="1">
    <citation type="submission" date="2016-06" db="UniProtKB">
        <authorList>
            <consortium name="WormBaseParasite"/>
        </authorList>
    </citation>
    <scope>IDENTIFICATION</scope>
</reference>
<accession>A0A183CW76</accession>
<organism evidence="3">
    <name type="scientific">Gongylonema pulchrum</name>
    <dbReference type="NCBI Taxonomy" id="637853"/>
    <lineage>
        <taxon>Eukaryota</taxon>
        <taxon>Metazoa</taxon>
        <taxon>Ecdysozoa</taxon>
        <taxon>Nematoda</taxon>
        <taxon>Chromadorea</taxon>
        <taxon>Rhabditida</taxon>
        <taxon>Spirurina</taxon>
        <taxon>Spiruromorpha</taxon>
        <taxon>Spiruroidea</taxon>
        <taxon>Gongylonematidae</taxon>
        <taxon>Gongylonema</taxon>
    </lineage>
</organism>
<dbReference type="AlphaFoldDB" id="A0A183CW76"/>
<reference evidence="1 2" key="2">
    <citation type="submission" date="2018-11" db="EMBL/GenBank/DDBJ databases">
        <authorList>
            <consortium name="Pathogen Informatics"/>
        </authorList>
    </citation>
    <scope>NUCLEOTIDE SEQUENCE [LARGE SCALE GENOMIC DNA]</scope>
</reference>
<proteinExistence type="predicted"/>
<name>A0A183CW76_9BILA</name>
<keyword evidence="2" id="KW-1185">Reference proteome</keyword>
<gene>
    <name evidence="1" type="ORF">GPUH_LOCUS717</name>
</gene>
<protein>
    <submittedName>
        <fullName evidence="3">CUE domain-containing protein</fullName>
    </submittedName>
</protein>
<dbReference type="WBParaSite" id="GPUH_0000071701-mRNA-1">
    <property type="protein sequence ID" value="GPUH_0000071701-mRNA-1"/>
    <property type="gene ID" value="GPUH_0000071701"/>
</dbReference>
<evidence type="ECO:0000313" key="3">
    <source>
        <dbReference type="WBParaSite" id="GPUH_0000071701-mRNA-1"/>
    </source>
</evidence>
<dbReference type="EMBL" id="UYRT01000706">
    <property type="protein sequence ID" value="VDK28594.1"/>
    <property type="molecule type" value="Genomic_DNA"/>
</dbReference>